<organism evidence="1 2">
    <name type="scientific">Sphingobacterium phlebotomi</name>
    <dbReference type="NCBI Taxonomy" id="2605433"/>
    <lineage>
        <taxon>Bacteria</taxon>
        <taxon>Pseudomonadati</taxon>
        <taxon>Bacteroidota</taxon>
        <taxon>Sphingobacteriia</taxon>
        <taxon>Sphingobacteriales</taxon>
        <taxon>Sphingobacteriaceae</taxon>
        <taxon>Sphingobacterium</taxon>
    </lineage>
</organism>
<evidence type="ECO:0000313" key="2">
    <source>
        <dbReference type="Proteomes" id="UP000322362"/>
    </source>
</evidence>
<reference evidence="1 2" key="1">
    <citation type="submission" date="2019-08" db="EMBL/GenBank/DDBJ databases">
        <title>Phlebobacter frassis gen. nov. sp. nov., a new member of family Sphingobacteriaceae isolated from sand fly rearing media.</title>
        <authorList>
            <person name="Kakumanu M.L."/>
            <person name="Marayati B.F."/>
            <person name="Wada-Katsumata A."/>
            <person name="Wasserberg G."/>
            <person name="Schal C."/>
            <person name="Apperson C.S."/>
            <person name="Ponnusamy L."/>
        </authorList>
    </citation>
    <scope>NUCLEOTIDE SEQUENCE [LARGE SCALE GENOMIC DNA]</scope>
    <source>
        <strain evidence="1 2">SSI9</strain>
    </source>
</reference>
<comment type="caution">
    <text evidence="1">The sequence shown here is derived from an EMBL/GenBank/DDBJ whole genome shotgun (WGS) entry which is preliminary data.</text>
</comment>
<evidence type="ECO:0000313" key="1">
    <source>
        <dbReference type="EMBL" id="TYR37942.1"/>
    </source>
</evidence>
<dbReference type="AlphaFoldDB" id="A0A5D4HC74"/>
<protein>
    <submittedName>
        <fullName evidence="1">Uncharacterized protein</fullName>
    </submittedName>
</protein>
<accession>A0A5D4HC74</accession>
<dbReference type="EMBL" id="VTAV01000001">
    <property type="protein sequence ID" value="TYR37942.1"/>
    <property type="molecule type" value="Genomic_DNA"/>
</dbReference>
<proteinExistence type="predicted"/>
<sequence>MMKRPIHSVWYSFSILFIMLNMASCKKNAVEPDDGQESYTIGFKFQEFEHLVSPLGTKAQRAGDVEKRSTAKNFNQNTYEGYIYYWSFNAESLMPDSYPSTHWNITYNQGLIPDEYGTGWSYESYIAGRALSLKGLKELIFKMPLTKVLEVHELAFDVSSSGTGPKGFSLLFSQDGESYTALKDNNQFTNTNTPQARNSFAFSLEELSLDLSADLYVKLIPQAGNRGSAGDYNDVTGIMRIDNFRLSGIAEEIADASVRRVHYHIFDAVTKNLVLSGADHFREGALSDFQLTLPAGDYIASFVTNVSNAELNIPETGNAAAYFIANTFANHKAKIFGVLDTFSVNGDMQKDIELSRYYSEVRFAFTDAADLSHVAKLVVKQGHEPQFYAPFQPVMNNPVDDLSEIVILPGFSEDIREVFFNQFIGYTTIAVPLTYIVEAYDVSDELITTFQVDSEIHNNMQLLFRGKLLDTPNGGFVVRLNENWDGEKQVDFN</sequence>
<dbReference type="Proteomes" id="UP000322362">
    <property type="component" value="Unassembled WGS sequence"/>
</dbReference>
<gene>
    <name evidence="1" type="ORF">FXV77_01270</name>
</gene>
<keyword evidence="2" id="KW-1185">Reference proteome</keyword>
<dbReference type="RefSeq" id="WP_148917407.1">
    <property type="nucleotide sequence ID" value="NZ_VTAV01000001.1"/>
</dbReference>
<name>A0A5D4HC74_9SPHI</name>